<proteinExistence type="predicted"/>
<comment type="caution">
    <text evidence="2">The sequence shown here is derived from an EMBL/GenBank/DDBJ whole genome shotgun (WGS) entry which is preliminary data.</text>
</comment>
<evidence type="ECO:0000259" key="1">
    <source>
        <dbReference type="SMART" id="SM00530"/>
    </source>
</evidence>
<name>A0A433IZN8_9PROT</name>
<accession>A0A433IZN8</accession>
<evidence type="ECO:0000313" key="2">
    <source>
        <dbReference type="EMBL" id="RUQ61233.1"/>
    </source>
</evidence>
<gene>
    <name evidence="2" type="ORF">EJ913_29945</name>
</gene>
<evidence type="ECO:0000313" key="3">
    <source>
        <dbReference type="Proteomes" id="UP000280346"/>
    </source>
</evidence>
<dbReference type="AlphaFoldDB" id="A0A433IZN8"/>
<protein>
    <submittedName>
        <fullName evidence="2">XRE family transcriptional regulator</fullName>
    </submittedName>
</protein>
<feature type="domain" description="HTH cro/C1-type" evidence="1">
    <location>
        <begin position="17"/>
        <end position="75"/>
    </location>
</feature>
<dbReference type="InterPro" id="IPR001387">
    <property type="entry name" value="Cro/C1-type_HTH"/>
</dbReference>
<organism evidence="2 3">
    <name type="scientific">Azospirillum doebereinerae</name>
    <dbReference type="NCBI Taxonomy" id="92933"/>
    <lineage>
        <taxon>Bacteria</taxon>
        <taxon>Pseudomonadati</taxon>
        <taxon>Pseudomonadota</taxon>
        <taxon>Alphaproteobacteria</taxon>
        <taxon>Rhodospirillales</taxon>
        <taxon>Azospirillaceae</taxon>
        <taxon>Azospirillum</taxon>
    </lineage>
</organism>
<dbReference type="Proteomes" id="UP000280346">
    <property type="component" value="Unassembled WGS sequence"/>
</dbReference>
<sequence>MSTTPNPLTAWNRLRRQLRRRRSQMGLTQAEVALRGAFGQRSLERWEAGGAGDAEPGAYALLRWCSVLKIELNAVPLDPHDAESETVRETAPEGV</sequence>
<dbReference type="SMART" id="SM00530">
    <property type="entry name" value="HTH_XRE"/>
    <property type="match status" value="1"/>
</dbReference>
<keyword evidence="3" id="KW-1185">Reference proteome</keyword>
<dbReference type="EMBL" id="RZIJ01000047">
    <property type="protein sequence ID" value="RUQ61233.1"/>
    <property type="molecule type" value="Genomic_DNA"/>
</dbReference>
<dbReference type="CDD" id="cd00093">
    <property type="entry name" value="HTH_XRE"/>
    <property type="match status" value="1"/>
</dbReference>
<reference evidence="2 3" key="1">
    <citation type="submission" date="2018-12" db="EMBL/GenBank/DDBJ databases">
        <authorList>
            <person name="Yang Y."/>
        </authorList>
    </citation>
    <scope>NUCLEOTIDE SEQUENCE [LARGE SCALE GENOMIC DNA]</scope>
    <source>
        <strain evidence="2 3">GSF71</strain>
    </source>
</reference>
<dbReference type="GO" id="GO:0003677">
    <property type="term" value="F:DNA binding"/>
    <property type="evidence" value="ECO:0007669"/>
    <property type="project" value="InterPro"/>
</dbReference>
<dbReference type="RefSeq" id="WP_127004904.1">
    <property type="nucleotide sequence ID" value="NZ_JBNPXW010000033.1"/>
</dbReference>
<dbReference type="SUPFAM" id="SSF47413">
    <property type="entry name" value="lambda repressor-like DNA-binding domains"/>
    <property type="match status" value="1"/>
</dbReference>
<dbReference type="InterPro" id="IPR010982">
    <property type="entry name" value="Lambda_DNA-bd_dom_sf"/>
</dbReference>
<dbReference type="Gene3D" id="1.10.260.40">
    <property type="entry name" value="lambda repressor-like DNA-binding domains"/>
    <property type="match status" value="1"/>
</dbReference>